<dbReference type="Gene3D" id="1.20.1530.20">
    <property type="match status" value="1"/>
</dbReference>
<dbReference type="AlphaFoldDB" id="A0A1R0KUV4"/>
<keyword evidence="10" id="KW-1185">Reference proteome</keyword>
<evidence type="ECO:0000256" key="4">
    <source>
        <dbReference type="ARBA" id="ARBA00022989"/>
    </source>
</evidence>
<evidence type="ECO:0000256" key="5">
    <source>
        <dbReference type="ARBA" id="ARBA00023065"/>
    </source>
</evidence>
<name>A0A1R0KUV4_9PSEU</name>
<keyword evidence="6 7" id="KW-0472">Membrane</keyword>
<keyword evidence="5" id="KW-0406">Ion transport</keyword>
<feature type="transmembrane region" description="Helical" evidence="7">
    <location>
        <begin position="281"/>
        <end position="303"/>
    </location>
</feature>
<protein>
    <submittedName>
        <fullName evidence="9">Cation/H(+) antiporter</fullName>
    </submittedName>
</protein>
<evidence type="ECO:0000313" key="10">
    <source>
        <dbReference type="Proteomes" id="UP000187486"/>
    </source>
</evidence>
<dbReference type="Pfam" id="PF00999">
    <property type="entry name" value="Na_H_Exchanger"/>
    <property type="match status" value="1"/>
</dbReference>
<feature type="domain" description="Cation/H+ exchanger transmembrane" evidence="8">
    <location>
        <begin position="15"/>
        <end position="388"/>
    </location>
</feature>
<feature type="transmembrane region" description="Helical" evidence="7">
    <location>
        <begin position="368"/>
        <end position="391"/>
    </location>
</feature>
<feature type="transmembrane region" description="Helical" evidence="7">
    <location>
        <begin position="124"/>
        <end position="147"/>
    </location>
</feature>
<dbReference type="GO" id="GO:0016020">
    <property type="term" value="C:membrane"/>
    <property type="evidence" value="ECO:0007669"/>
    <property type="project" value="UniProtKB-SubCell"/>
</dbReference>
<evidence type="ECO:0000256" key="1">
    <source>
        <dbReference type="ARBA" id="ARBA00004141"/>
    </source>
</evidence>
<reference evidence="9 10" key="1">
    <citation type="submission" date="2016-01" db="EMBL/GenBank/DDBJ databases">
        <title>Amycolatopsis coloradensis genome sequencing and assembly.</title>
        <authorList>
            <person name="Mayilraj S."/>
        </authorList>
    </citation>
    <scope>NUCLEOTIDE SEQUENCE [LARGE SCALE GENOMIC DNA]</scope>
    <source>
        <strain evidence="9 10">DSM 44225</strain>
    </source>
</reference>
<feature type="transmembrane region" description="Helical" evidence="7">
    <location>
        <begin position="29"/>
        <end position="49"/>
    </location>
</feature>
<organism evidence="9 10">
    <name type="scientific">Amycolatopsis coloradensis</name>
    <dbReference type="NCBI Taxonomy" id="76021"/>
    <lineage>
        <taxon>Bacteria</taxon>
        <taxon>Bacillati</taxon>
        <taxon>Actinomycetota</taxon>
        <taxon>Actinomycetes</taxon>
        <taxon>Pseudonocardiales</taxon>
        <taxon>Pseudonocardiaceae</taxon>
        <taxon>Amycolatopsis</taxon>
    </lineage>
</organism>
<evidence type="ECO:0000259" key="8">
    <source>
        <dbReference type="Pfam" id="PF00999"/>
    </source>
</evidence>
<evidence type="ECO:0000313" key="9">
    <source>
        <dbReference type="EMBL" id="OLZ52401.1"/>
    </source>
</evidence>
<dbReference type="InterPro" id="IPR038770">
    <property type="entry name" value="Na+/solute_symporter_sf"/>
</dbReference>
<dbReference type="InterPro" id="IPR006153">
    <property type="entry name" value="Cation/H_exchanger_TM"/>
</dbReference>
<dbReference type="InterPro" id="IPR050794">
    <property type="entry name" value="CPA2_transporter"/>
</dbReference>
<feature type="transmembrane region" description="Helical" evidence="7">
    <location>
        <begin position="227"/>
        <end position="260"/>
    </location>
</feature>
<accession>A0A1R0KUV4</accession>
<comment type="subcellular location">
    <subcellularLocation>
        <location evidence="1">Membrane</location>
        <topology evidence="1">Multi-pass membrane protein</topology>
    </subcellularLocation>
</comment>
<proteinExistence type="predicted"/>
<dbReference type="EMBL" id="MQUQ01000006">
    <property type="protein sequence ID" value="OLZ52401.1"/>
    <property type="molecule type" value="Genomic_DNA"/>
</dbReference>
<feature type="transmembrane region" description="Helical" evidence="7">
    <location>
        <begin position="91"/>
        <end position="117"/>
    </location>
</feature>
<comment type="caution">
    <text evidence="9">The sequence shown here is derived from an EMBL/GenBank/DDBJ whole genome shotgun (WGS) entry which is preliminary data.</text>
</comment>
<feature type="transmembrane region" description="Helical" evidence="7">
    <location>
        <begin position="159"/>
        <end position="183"/>
    </location>
</feature>
<dbReference type="PANTHER" id="PTHR32468:SF0">
    <property type="entry name" value="K(+)_H(+) ANTIPORTER 1"/>
    <property type="match status" value="1"/>
</dbReference>
<feature type="transmembrane region" description="Helical" evidence="7">
    <location>
        <begin position="190"/>
        <end position="207"/>
    </location>
</feature>
<keyword evidence="4 7" id="KW-1133">Transmembrane helix</keyword>
<evidence type="ECO:0000256" key="3">
    <source>
        <dbReference type="ARBA" id="ARBA00022692"/>
    </source>
</evidence>
<dbReference type="GO" id="GO:0015297">
    <property type="term" value="F:antiporter activity"/>
    <property type="evidence" value="ECO:0007669"/>
    <property type="project" value="InterPro"/>
</dbReference>
<sequence length="418" mass="44028">MLHVLFALAVIVAAAQIFGAIARRMNQPAVIGEIAAGILLGPTLFDGALSDSLFPEEIRPLLSTLANIGIALFMFAVGTEVDRRLLRGNRLAAVTVSISSVVVPFAFGCALATYLVLRHPTTNGLAFVLFVGTAMSVTAFPVLARILTDRGLSRTPTGALALSAAAVADLVAWSVLALIATLVGGAQEQSWRIALAVPFGAIMFFVVRPLLGRVGRAMRTDQSRGRLLVVAIPGLLLSGAATEWIGLHFIFGAFLFGLVMPRGEHGRIPGDGWEGVQRISGVLLLPVYFVVAGLNVDLSTIAVANLVELGLIVLLSVGGKYAGTIAGARLHRIPWRQATILATLMNTRGLTELIVLTVGLQLGVLDHGLFSLMVLMALLTTAMAGPLLNVLNRGDRAVGALPPDPDSTYLPQPLPHSR</sequence>
<evidence type="ECO:0000256" key="2">
    <source>
        <dbReference type="ARBA" id="ARBA00022448"/>
    </source>
</evidence>
<feature type="transmembrane region" description="Helical" evidence="7">
    <location>
        <begin position="309"/>
        <end position="328"/>
    </location>
</feature>
<dbReference type="STRING" id="76021.BS329_13845"/>
<gene>
    <name evidence="9" type="ORF">BS329_13845</name>
</gene>
<keyword evidence="3 7" id="KW-0812">Transmembrane</keyword>
<evidence type="ECO:0000256" key="6">
    <source>
        <dbReference type="ARBA" id="ARBA00023136"/>
    </source>
</evidence>
<dbReference type="Proteomes" id="UP000187486">
    <property type="component" value="Unassembled WGS sequence"/>
</dbReference>
<dbReference type="GO" id="GO:1902600">
    <property type="term" value="P:proton transmembrane transport"/>
    <property type="evidence" value="ECO:0007669"/>
    <property type="project" value="InterPro"/>
</dbReference>
<keyword evidence="2" id="KW-0813">Transport</keyword>
<feature type="transmembrane region" description="Helical" evidence="7">
    <location>
        <begin position="61"/>
        <end position="79"/>
    </location>
</feature>
<evidence type="ECO:0000256" key="7">
    <source>
        <dbReference type="SAM" id="Phobius"/>
    </source>
</evidence>
<dbReference type="PANTHER" id="PTHR32468">
    <property type="entry name" value="CATION/H + ANTIPORTER"/>
    <property type="match status" value="1"/>
</dbReference>